<accession>A0A8S1IWR4</accession>
<feature type="region of interest" description="Disordered" evidence="1">
    <location>
        <begin position="1"/>
        <end position="20"/>
    </location>
</feature>
<gene>
    <name evidence="2" type="ORF">OSTQU699_LOCUS3503</name>
</gene>
<dbReference type="GO" id="GO:0005759">
    <property type="term" value="C:mitochondrial matrix"/>
    <property type="evidence" value="ECO:0007669"/>
    <property type="project" value="TreeGrafter"/>
</dbReference>
<dbReference type="AlphaFoldDB" id="A0A8S1IWR4"/>
<organism evidence="2 3">
    <name type="scientific">Ostreobium quekettii</name>
    <dbReference type="NCBI Taxonomy" id="121088"/>
    <lineage>
        <taxon>Eukaryota</taxon>
        <taxon>Viridiplantae</taxon>
        <taxon>Chlorophyta</taxon>
        <taxon>core chlorophytes</taxon>
        <taxon>Ulvophyceae</taxon>
        <taxon>TCBD clade</taxon>
        <taxon>Bryopsidales</taxon>
        <taxon>Ostreobineae</taxon>
        <taxon>Ostreobiaceae</taxon>
        <taxon>Ostreobium</taxon>
    </lineage>
</organism>
<keyword evidence="3" id="KW-1185">Reference proteome</keyword>
<dbReference type="PANTHER" id="PTHR21228:SF40">
    <property type="entry name" value="LD45607P"/>
    <property type="match status" value="1"/>
</dbReference>
<dbReference type="GO" id="GO:0035770">
    <property type="term" value="C:ribonucleoprotein granule"/>
    <property type="evidence" value="ECO:0007669"/>
    <property type="project" value="TreeGrafter"/>
</dbReference>
<dbReference type="EMBL" id="CAJHUC010000768">
    <property type="protein sequence ID" value="CAD7698142.1"/>
    <property type="molecule type" value="Genomic_DNA"/>
</dbReference>
<dbReference type="GO" id="GO:0003723">
    <property type="term" value="F:RNA binding"/>
    <property type="evidence" value="ECO:0007669"/>
    <property type="project" value="TreeGrafter"/>
</dbReference>
<dbReference type="Proteomes" id="UP000708148">
    <property type="component" value="Unassembled WGS sequence"/>
</dbReference>
<evidence type="ECO:0000256" key="1">
    <source>
        <dbReference type="SAM" id="MobiDB-lite"/>
    </source>
</evidence>
<dbReference type="PANTHER" id="PTHR21228">
    <property type="entry name" value="FAST LEU-RICH DOMAIN-CONTAINING"/>
    <property type="match status" value="1"/>
</dbReference>
<name>A0A8S1IWR4_9CHLO</name>
<evidence type="ECO:0000313" key="2">
    <source>
        <dbReference type="EMBL" id="CAD7698142.1"/>
    </source>
</evidence>
<evidence type="ECO:0000313" key="3">
    <source>
        <dbReference type="Proteomes" id="UP000708148"/>
    </source>
</evidence>
<dbReference type="InterPro" id="IPR050870">
    <property type="entry name" value="FAST_kinase"/>
</dbReference>
<sequence length="624" mass="68383">MQPGRFSCGGTDSAVPALHPRGQWLRTVRCPVTDRTMQARSTAQNASSSETLLRPRPSLMGNGGRNERARPPSDPQNGWNLDPSGNGSFHQIFRCDQDLAIREVTEAAADNLRRVLECNGDEAVAKAAVRSFTVRAGKQILEDCRPEVLLAILTGLSDVADAAGIGEWVVKEEGELLSLTVAQLTARRDVLSAQELVAAIGCFATLGSCAVMEKEGVRGISSALALWCVRLEVVLQELGPEEVCVLVSSLEKLEFRQCEDLLAAITAWLPSKVGALKHQDVAKLAWCLGRLHVQSPHMLLRAISRNAKARLQEFSPNEIRMLLWGLAEADFRCCPSLPVALAEEVVARFEAFGRIEVAAVTWSLARLAVHPGESYLGLVASSMKDSVNVLSPKLVSRFVWSLAMAGASNADLAEEMKALLMSNLPEYKPQEVASFLYSLSVMDALDTTTFEAAMAHMELAPVRSLNWRSRLHIYQAIVHLQLFSGNKSVTDCIPSSLAAACWEAWKKSEGRRRPLQAMSRLIRAAEKTGHKVTESTSVTKAMPFKVTCIETTDGQQVAVELITPRHCFANDRGRLTGPTEWFLRAVEAAGLPVLRLREEEWNNVPQKSHEAYLARKLASVVTSE</sequence>
<comment type="caution">
    <text evidence="2">The sequence shown here is derived from an EMBL/GenBank/DDBJ whole genome shotgun (WGS) entry which is preliminary data.</text>
</comment>
<dbReference type="GO" id="GO:0000963">
    <property type="term" value="P:mitochondrial RNA processing"/>
    <property type="evidence" value="ECO:0007669"/>
    <property type="project" value="TreeGrafter"/>
</dbReference>
<reference evidence="2" key="1">
    <citation type="submission" date="2020-12" db="EMBL/GenBank/DDBJ databases">
        <authorList>
            <person name="Iha C."/>
        </authorList>
    </citation>
    <scope>NUCLEOTIDE SEQUENCE</scope>
</reference>
<protein>
    <recommendedName>
        <fullName evidence="4">RAP domain-containing protein</fullName>
    </recommendedName>
</protein>
<dbReference type="OrthoDB" id="547751at2759"/>
<feature type="region of interest" description="Disordered" evidence="1">
    <location>
        <begin position="36"/>
        <end position="83"/>
    </location>
</feature>
<proteinExistence type="predicted"/>
<feature type="compositionally biased region" description="Polar residues" evidence="1">
    <location>
        <begin position="36"/>
        <end position="51"/>
    </location>
</feature>
<dbReference type="GO" id="GO:0044528">
    <property type="term" value="P:regulation of mitochondrial mRNA stability"/>
    <property type="evidence" value="ECO:0007669"/>
    <property type="project" value="TreeGrafter"/>
</dbReference>
<evidence type="ECO:0008006" key="4">
    <source>
        <dbReference type="Google" id="ProtNLM"/>
    </source>
</evidence>